<dbReference type="GO" id="GO:0020037">
    <property type="term" value="F:heme binding"/>
    <property type="evidence" value="ECO:0007669"/>
    <property type="project" value="InterPro"/>
</dbReference>
<dbReference type="PANTHER" id="PTHR24305:SF190">
    <property type="entry name" value="P450, PUTATIVE (EUROFUNG)-RELATED"/>
    <property type="match status" value="1"/>
</dbReference>
<accession>A0A8H7W7T6</accession>
<dbReference type="PRINTS" id="PR00385">
    <property type="entry name" value="P450"/>
</dbReference>
<evidence type="ECO:0000256" key="2">
    <source>
        <dbReference type="ARBA" id="ARBA00022723"/>
    </source>
</evidence>
<evidence type="ECO:0000256" key="6">
    <source>
        <dbReference type="SAM" id="Phobius"/>
    </source>
</evidence>
<dbReference type="AlphaFoldDB" id="A0A8H7W7T6"/>
<evidence type="ECO:0000313" key="8">
    <source>
        <dbReference type="Proteomes" id="UP000664132"/>
    </source>
</evidence>
<evidence type="ECO:0000313" key="7">
    <source>
        <dbReference type="EMBL" id="KAG4420701.1"/>
    </source>
</evidence>
<dbReference type="PANTHER" id="PTHR24305">
    <property type="entry name" value="CYTOCHROME P450"/>
    <property type="match status" value="1"/>
</dbReference>
<dbReference type="InterPro" id="IPR001128">
    <property type="entry name" value="Cyt_P450"/>
</dbReference>
<proteinExistence type="inferred from homology"/>
<keyword evidence="6" id="KW-0472">Membrane</keyword>
<dbReference type="InterPro" id="IPR017972">
    <property type="entry name" value="Cyt_P450_CS"/>
</dbReference>
<name>A0A8H7W7T6_9HELO</name>
<keyword evidence="3 4" id="KW-0408">Iron</keyword>
<evidence type="ECO:0000256" key="4">
    <source>
        <dbReference type="PIRSR" id="PIRSR602401-1"/>
    </source>
</evidence>
<dbReference type="GO" id="GO:0016705">
    <property type="term" value="F:oxidoreductase activity, acting on paired donors, with incorporation or reduction of molecular oxygen"/>
    <property type="evidence" value="ECO:0007669"/>
    <property type="project" value="InterPro"/>
</dbReference>
<evidence type="ECO:0000256" key="3">
    <source>
        <dbReference type="ARBA" id="ARBA00023004"/>
    </source>
</evidence>
<feature type="transmembrane region" description="Helical" evidence="6">
    <location>
        <begin position="20"/>
        <end position="40"/>
    </location>
</feature>
<dbReference type="Pfam" id="PF00067">
    <property type="entry name" value="p450"/>
    <property type="match status" value="1"/>
</dbReference>
<dbReference type="FunFam" id="1.10.630.10:FF:000050">
    <property type="entry name" value="Cytochrome P450 monooxygenase"/>
    <property type="match status" value="1"/>
</dbReference>
<dbReference type="InterPro" id="IPR036396">
    <property type="entry name" value="Cyt_P450_sf"/>
</dbReference>
<protein>
    <recommendedName>
        <fullName evidence="9">Cytochrome P450</fullName>
    </recommendedName>
</protein>
<dbReference type="CDD" id="cd11060">
    <property type="entry name" value="CYP57A1-like"/>
    <property type="match status" value="1"/>
</dbReference>
<keyword evidence="4 5" id="KW-0349">Heme</keyword>
<keyword evidence="6" id="KW-0812">Transmembrane</keyword>
<dbReference type="Gene3D" id="1.10.630.10">
    <property type="entry name" value="Cytochrome P450"/>
    <property type="match status" value="1"/>
</dbReference>
<reference evidence="7" key="1">
    <citation type="submission" date="2021-02" db="EMBL/GenBank/DDBJ databases">
        <title>Genome sequence Cadophora malorum strain M34.</title>
        <authorList>
            <person name="Stefanovic E."/>
            <person name="Vu D."/>
            <person name="Scully C."/>
            <person name="Dijksterhuis J."/>
            <person name="Roader J."/>
            <person name="Houbraken J."/>
        </authorList>
    </citation>
    <scope>NUCLEOTIDE SEQUENCE</scope>
    <source>
        <strain evidence="7">M34</strain>
    </source>
</reference>
<dbReference type="EMBL" id="JAFJYH010000079">
    <property type="protein sequence ID" value="KAG4420701.1"/>
    <property type="molecule type" value="Genomic_DNA"/>
</dbReference>
<dbReference type="PRINTS" id="PR00463">
    <property type="entry name" value="EP450I"/>
</dbReference>
<keyword evidence="8" id="KW-1185">Reference proteome</keyword>
<comment type="similarity">
    <text evidence="5">Belongs to the cytochrome P450 family.</text>
</comment>
<organism evidence="7 8">
    <name type="scientific">Cadophora malorum</name>
    <dbReference type="NCBI Taxonomy" id="108018"/>
    <lineage>
        <taxon>Eukaryota</taxon>
        <taxon>Fungi</taxon>
        <taxon>Dikarya</taxon>
        <taxon>Ascomycota</taxon>
        <taxon>Pezizomycotina</taxon>
        <taxon>Leotiomycetes</taxon>
        <taxon>Helotiales</taxon>
        <taxon>Ploettnerulaceae</taxon>
        <taxon>Cadophora</taxon>
    </lineage>
</organism>
<feature type="binding site" description="axial binding residue" evidence="4">
    <location>
        <position position="453"/>
    </location>
    <ligand>
        <name>heme</name>
        <dbReference type="ChEBI" id="CHEBI:30413"/>
    </ligand>
    <ligandPart>
        <name>Fe</name>
        <dbReference type="ChEBI" id="CHEBI:18248"/>
    </ligandPart>
</feature>
<dbReference type="GO" id="GO:0004497">
    <property type="term" value="F:monooxygenase activity"/>
    <property type="evidence" value="ECO:0007669"/>
    <property type="project" value="UniProtKB-KW"/>
</dbReference>
<dbReference type="SUPFAM" id="SSF48264">
    <property type="entry name" value="Cytochrome P450"/>
    <property type="match status" value="1"/>
</dbReference>
<comment type="caution">
    <text evidence="7">The sequence shown here is derived from an EMBL/GenBank/DDBJ whole genome shotgun (WGS) entry which is preliminary data.</text>
</comment>
<dbReference type="PROSITE" id="PS00086">
    <property type="entry name" value="CYTOCHROME_P450"/>
    <property type="match status" value="1"/>
</dbReference>
<gene>
    <name evidence="7" type="ORF">IFR04_006189</name>
</gene>
<dbReference type="OrthoDB" id="3934656at2759"/>
<evidence type="ECO:0000256" key="1">
    <source>
        <dbReference type="ARBA" id="ARBA00001971"/>
    </source>
</evidence>
<comment type="cofactor">
    <cofactor evidence="1 4">
        <name>heme</name>
        <dbReference type="ChEBI" id="CHEBI:30413"/>
    </cofactor>
</comment>
<keyword evidence="6" id="KW-1133">Transmembrane helix</keyword>
<dbReference type="InterPro" id="IPR002401">
    <property type="entry name" value="Cyt_P450_E_grp-I"/>
</dbReference>
<keyword evidence="2 4" id="KW-0479">Metal-binding</keyword>
<keyword evidence="5" id="KW-0560">Oxidoreductase</keyword>
<dbReference type="InterPro" id="IPR050121">
    <property type="entry name" value="Cytochrome_P450_monoxygenase"/>
</dbReference>
<sequence>MSLNKFTSTLHNDLHTWTVLLSASVVSYWLLPFLHGLFFAPTRNVRGPLLARISKWFEYRMVQKGDSNIEYIRLHERFGPIVRVGPTRYSFSNPADVKVIYELGGKFFKTEFYEPLKSPEPEQQNIFAIRDPNYHKDRRRKIANLYSMSTMVSYEDAVNRMNTICMRKLTEFANEARRVSLPDFMQYYAFDVIGEITFGKSFQMMENHGDTTGMVKTIHQANGYLALTGLIPELHPWFMRLQNLMGSNSGAANFLKNTFDQLAIHRDANAKGLNIGSSDSFLAKLLHLEAEDKVGMPHILDSCGSNIGAGSDTTAISLSAALYYLYRNPDKLAKLRDEIDTMADNGLVSDPITFQQAQSMPYLQAVIKETLRIHPAVGTILPRKVPRGGVTLGGTFFPEGTDVGANAWVLHYSKEIFGDDAAVYNPERWLQPKVESDLRDSMMFAFGAGSRTCLGKNISLLEINKVLPQIVRNFDFDLGTADVSETYCAWFVYLKYAAKVKLRTRKTEMA</sequence>
<keyword evidence="5" id="KW-0503">Monooxygenase</keyword>
<evidence type="ECO:0008006" key="9">
    <source>
        <dbReference type="Google" id="ProtNLM"/>
    </source>
</evidence>
<dbReference type="GO" id="GO:0005506">
    <property type="term" value="F:iron ion binding"/>
    <property type="evidence" value="ECO:0007669"/>
    <property type="project" value="InterPro"/>
</dbReference>
<evidence type="ECO:0000256" key="5">
    <source>
        <dbReference type="RuleBase" id="RU000461"/>
    </source>
</evidence>
<dbReference type="Proteomes" id="UP000664132">
    <property type="component" value="Unassembled WGS sequence"/>
</dbReference>